<feature type="compositionally biased region" description="Basic residues" evidence="5">
    <location>
        <begin position="368"/>
        <end position="377"/>
    </location>
</feature>
<evidence type="ECO:0000256" key="1">
    <source>
        <dbReference type="ARBA" id="ARBA00004123"/>
    </source>
</evidence>
<dbReference type="CDD" id="cd22920">
    <property type="entry name" value="HFD_CENP-T"/>
    <property type="match status" value="1"/>
</dbReference>
<dbReference type="GO" id="GO:0071821">
    <property type="term" value="C:FANCM-MHF complex"/>
    <property type="evidence" value="ECO:0007669"/>
    <property type="project" value="TreeGrafter"/>
</dbReference>
<gene>
    <name evidence="7" type="ORF">NKR23_g1842</name>
</gene>
<evidence type="ECO:0000256" key="4">
    <source>
        <dbReference type="ARBA" id="ARBA00023242"/>
    </source>
</evidence>
<evidence type="ECO:0000256" key="5">
    <source>
        <dbReference type="SAM" id="MobiDB-lite"/>
    </source>
</evidence>
<feature type="compositionally biased region" description="Polar residues" evidence="5">
    <location>
        <begin position="66"/>
        <end position="75"/>
    </location>
</feature>
<dbReference type="GO" id="GO:0000712">
    <property type="term" value="P:resolution of meiotic recombination intermediates"/>
    <property type="evidence" value="ECO:0007669"/>
    <property type="project" value="TreeGrafter"/>
</dbReference>
<organism evidence="7 8">
    <name type="scientific">Pleurostoma richardsiae</name>
    <dbReference type="NCBI Taxonomy" id="41990"/>
    <lineage>
        <taxon>Eukaryota</taxon>
        <taxon>Fungi</taxon>
        <taxon>Dikarya</taxon>
        <taxon>Ascomycota</taxon>
        <taxon>Pezizomycotina</taxon>
        <taxon>Sordariomycetes</taxon>
        <taxon>Sordariomycetidae</taxon>
        <taxon>Calosphaeriales</taxon>
        <taxon>Pleurostomataceae</taxon>
        <taxon>Pleurostoma</taxon>
    </lineage>
</organism>
<feature type="compositionally biased region" description="Low complexity" evidence="5">
    <location>
        <begin position="21"/>
        <end position="31"/>
    </location>
</feature>
<dbReference type="EMBL" id="JANBVO010000003">
    <property type="protein sequence ID" value="KAJ9155331.1"/>
    <property type="molecule type" value="Genomic_DNA"/>
</dbReference>
<feature type="region of interest" description="Disordered" evidence="5">
    <location>
        <begin position="143"/>
        <end position="223"/>
    </location>
</feature>
<feature type="compositionally biased region" description="Polar residues" evidence="5">
    <location>
        <begin position="1"/>
        <end position="18"/>
    </location>
</feature>
<name>A0AA38VNR2_9PEZI</name>
<dbReference type="InterPro" id="IPR035425">
    <property type="entry name" value="CENP-T/H4_C"/>
</dbReference>
<dbReference type="InterPro" id="IPR009072">
    <property type="entry name" value="Histone-fold"/>
</dbReference>
<comment type="subcellular location">
    <subcellularLocation>
        <location evidence="2">Chromosome</location>
    </subcellularLocation>
    <subcellularLocation>
        <location evidence="1">Nucleus</location>
    </subcellularLocation>
</comment>
<feature type="compositionally biased region" description="Acidic residues" evidence="5">
    <location>
        <begin position="187"/>
        <end position="196"/>
    </location>
</feature>
<dbReference type="GO" id="GO:0046982">
    <property type="term" value="F:protein heterodimerization activity"/>
    <property type="evidence" value="ECO:0007669"/>
    <property type="project" value="InterPro"/>
</dbReference>
<dbReference type="PANTHER" id="PTHR22980">
    <property type="entry name" value="CORTISTATIN"/>
    <property type="match status" value="1"/>
</dbReference>
<keyword evidence="3" id="KW-0158">Chromosome</keyword>
<comment type="caution">
    <text evidence="7">The sequence shown here is derived from an EMBL/GenBank/DDBJ whole genome shotgun (WGS) entry which is preliminary data.</text>
</comment>
<keyword evidence="8" id="KW-1185">Reference proteome</keyword>
<proteinExistence type="predicted"/>
<feature type="domain" description="CENP-T/Histone H4 histone fold" evidence="6">
    <location>
        <begin position="378"/>
        <end position="484"/>
    </location>
</feature>
<evidence type="ECO:0000259" key="6">
    <source>
        <dbReference type="Pfam" id="PF15511"/>
    </source>
</evidence>
<dbReference type="Pfam" id="PF15511">
    <property type="entry name" value="CENP-T_C"/>
    <property type="match status" value="1"/>
</dbReference>
<feature type="region of interest" description="Disordered" evidence="5">
    <location>
        <begin position="354"/>
        <end position="379"/>
    </location>
</feature>
<evidence type="ECO:0000313" key="8">
    <source>
        <dbReference type="Proteomes" id="UP001174694"/>
    </source>
</evidence>
<dbReference type="GO" id="GO:0031297">
    <property type="term" value="P:replication fork processing"/>
    <property type="evidence" value="ECO:0007669"/>
    <property type="project" value="TreeGrafter"/>
</dbReference>
<evidence type="ECO:0000256" key="3">
    <source>
        <dbReference type="ARBA" id="ARBA00022454"/>
    </source>
</evidence>
<sequence>MASTPSGGPQQGAVSTPFTPAAAGAAAAAAASTDGTPTRRAFSADPPSSRHFVIRTPGSQGRGLRASQQRGGNLSASVRKVLHASTPHGLQALATRETRRAVFNTPGLGRRRSIRDQRDTPRNVLRALAARLAPASNAIVTSSSPAEFGVEDGDERDRRRASSLAALAEDDEDDIPIDRPRLSLPIGEEDDEDESDLQPPRSSGLEEENFTVQSLELPRRAISEQPNDRYSIRMSDFYAAQQEFRSEELGIDSGLFPPMQFDDVNDAPMAEDVTYERIDSELERRDTLVGRPSDFGPVDVPMEGNESTFVLAAQVQESPTRPLVVGDVSLDQEGPGDFDEDVDERDDVSLGEAAEVDESTVKTAAARAKPKGKKRSKHNIEYPSLPAGVMKRLAQTFAQTSGIRNPKISPDTLAAITQASEWFFEQLGDDLGAYAHHAGRKTIDDSDVTTLMRRQRQTSSSTTPFSLAQRHLPRELLQELRMPPPTAPKPRRRAKVRAESHDDEDEVT</sequence>
<accession>A0AA38VNR2</accession>
<dbReference type="Proteomes" id="UP001174694">
    <property type="component" value="Unassembled WGS sequence"/>
</dbReference>
<keyword evidence="4" id="KW-0539">Nucleus</keyword>
<dbReference type="SUPFAM" id="SSF47113">
    <property type="entry name" value="Histone-fold"/>
    <property type="match status" value="1"/>
</dbReference>
<feature type="compositionally biased region" description="Polar residues" evidence="5">
    <location>
        <begin position="457"/>
        <end position="466"/>
    </location>
</feature>
<dbReference type="GO" id="GO:0003682">
    <property type="term" value="F:chromatin binding"/>
    <property type="evidence" value="ECO:0007669"/>
    <property type="project" value="TreeGrafter"/>
</dbReference>
<dbReference type="PANTHER" id="PTHR22980:SF5">
    <property type="entry name" value="CENP-T_HISTONE H4 HISTONE FOLD DOMAIN-CONTAINING PROTEIN"/>
    <property type="match status" value="1"/>
</dbReference>
<dbReference type="AlphaFoldDB" id="A0AA38VNR2"/>
<evidence type="ECO:0000313" key="7">
    <source>
        <dbReference type="EMBL" id="KAJ9155331.1"/>
    </source>
</evidence>
<protein>
    <submittedName>
        <fullName evidence="7">Centromere protein T</fullName>
    </submittedName>
</protein>
<evidence type="ECO:0000256" key="2">
    <source>
        <dbReference type="ARBA" id="ARBA00004286"/>
    </source>
</evidence>
<reference evidence="7" key="1">
    <citation type="submission" date="2022-07" db="EMBL/GenBank/DDBJ databases">
        <title>Fungi with potential for degradation of polypropylene.</title>
        <authorList>
            <person name="Gostincar C."/>
        </authorList>
    </citation>
    <scope>NUCLEOTIDE SEQUENCE</scope>
    <source>
        <strain evidence="7">EXF-13308</strain>
    </source>
</reference>
<dbReference type="Gene3D" id="1.10.20.10">
    <property type="entry name" value="Histone, subunit A"/>
    <property type="match status" value="1"/>
</dbReference>
<feature type="region of interest" description="Disordered" evidence="5">
    <location>
        <begin position="455"/>
        <end position="508"/>
    </location>
</feature>
<feature type="region of interest" description="Disordered" evidence="5">
    <location>
        <begin position="1"/>
        <end position="75"/>
    </location>
</feature>
<dbReference type="GO" id="GO:0005694">
    <property type="term" value="C:chromosome"/>
    <property type="evidence" value="ECO:0007669"/>
    <property type="project" value="UniProtKB-SubCell"/>
</dbReference>